<dbReference type="InterPro" id="IPR036860">
    <property type="entry name" value="SH2_dom_sf"/>
</dbReference>
<dbReference type="GO" id="GO:0005085">
    <property type="term" value="F:guanyl-nucleotide exchange factor activity"/>
    <property type="evidence" value="ECO:0007669"/>
    <property type="project" value="UniProtKB-KW"/>
</dbReference>
<dbReference type="Proteomes" id="UP001181693">
    <property type="component" value="Unassembled WGS sequence"/>
</dbReference>
<dbReference type="InterPro" id="IPR051853">
    <property type="entry name" value="SH2-Ras-GEF_adapter"/>
</dbReference>
<evidence type="ECO:0008006" key="9">
    <source>
        <dbReference type="Google" id="ProtNLM"/>
    </source>
</evidence>
<dbReference type="AlphaFoldDB" id="A0AAV3AFI2"/>
<reference evidence="7" key="1">
    <citation type="thesis" date="2020" institute="ProQuest LLC" country="789 East Eisenhower Parkway, Ann Arbor, MI, USA">
        <title>Comparative Genomics and Chromosome Evolution.</title>
        <authorList>
            <person name="Mudd A.B."/>
        </authorList>
    </citation>
    <scope>NUCLEOTIDE SEQUENCE</scope>
    <source>
        <strain evidence="7">1538</strain>
        <tissue evidence="7">Blood</tissue>
    </source>
</reference>
<gene>
    <name evidence="7" type="ORF">GDO54_013055</name>
</gene>
<dbReference type="PROSITE" id="PS50001">
    <property type="entry name" value="SH2"/>
    <property type="match status" value="1"/>
</dbReference>
<dbReference type="FunFam" id="3.30.505.10:FF:000013">
    <property type="entry name" value="SH2 domain-containing protein 3C isoform X1"/>
    <property type="match status" value="1"/>
</dbReference>
<dbReference type="SMART" id="SM00147">
    <property type="entry name" value="RasGEF"/>
    <property type="match status" value="1"/>
</dbReference>
<dbReference type="PRINTS" id="PR00401">
    <property type="entry name" value="SH2DOMAIN"/>
</dbReference>
<dbReference type="InterPro" id="IPR001895">
    <property type="entry name" value="RASGEF_cat_dom"/>
</dbReference>
<evidence type="ECO:0000256" key="3">
    <source>
        <dbReference type="PROSITE-ProRule" id="PRU00191"/>
    </source>
</evidence>
<dbReference type="CDD" id="cd10337">
    <property type="entry name" value="SH2_BCAR3"/>
    <property type="match status" value="1"/>
</dbReference>
<proteinExistence type="predicted"/>
<dbReference type="PROSITE" id="PS50009">
    <property type="entry name" value="RASGEF_CAT"/>
    <property type="match status" value="1"/>
</dbReference>
<dbReference type="SMART" id="SM00252">
    <property type="entry name" value="SH2"/>
    <property type="match status" value="1"/>
</dbReference>
<dbReference type="SUPFAM" id="SSF55550">
    <property type="entry name" value="SH2 domain"/>
    <property type="match status" value="1"/>
</dbReference>
<keyword evidence="8" id="KW-1185">Reference proteome</keyword>
<evidence type="ECO:0000259" key="5">
    <source>
        <dbReference type="PROSITE" id="PS50001"/>
    </source>
</evidence>
<keyword evidence="1 3" id="KW-0727">SH2 domain</keyword>
<dbReference type="Gene3D" id="3.30.505.10">
    <property type="entry name" value="SH2 domain"/>
    <property type="match status" value="1"/>
</dbReference>
<dbReference type="Gene3D" id="1.10.840.10">
    <property type="entry name" value="Ras guanine-nucleotide exchange factors catalytic domain"/>
    <property type="match status" value="1"/>
</dbReference>
<dbReference type="InterPro" id="IPR036964">
    <property type="entry name" value="RASGEF_cat_dom_sf"/>
</dbReference>
<comment type="caution">
    <text evidence="7">The sequence shown here is derived from an EMBL/GenBank/DDBJ whole genome shotgun (WGS) entry which is preliminary data.</text>
</comment>
<dbReference type="InterPro" id="IPR023578">
    <property type="entry name" value="Ras_GEF_dom_sf"/>
</dbReference>
<dbReference type="SUPFAM" id="SSF48366">
    <property type="entry name" value="Ras GEF"/>
    <property type="match status" value="1"/>
</dbReference>
<dbReference type="PANTHER" id="PTHR14247">
    <property type="entry name" value="BREAST CANCER ANTI-ESTROGEN RESISTANCE PROTEIN 3 HOMOLOG-LIKE PROTEIN"/>
    <property type="match status" value="1"/>
</dbReference>
<sequence length="672" mass="75650">MPSPTEMLKKELEEELKLSSEDLRSHAWYHGPLSRQEAEKLLQKDGDFLIRDSLSSPGDYVLSCVTSNMVLHFKIIAINLRPRRGVSRTLYQLEQDQFDNIPALVRSYVGDKKAVSETSGAVIENPVNRTVPLSVVRERHESQKANKENRRSLHVTDNSLLRTKDRFGSHPGNLDILKEIPLQSAQSDSNLLSAATAETLVFPEDTSTVPLSPIFRTGSDPVLRAKLQPVQPLDCDGNNALRGSDGQLHSKAPPKPIRAPSLLLPDPPNGMDTYCELVPRVPEASRRYVDTIKVEERWKNRARATETTFGFLDSEKSPDVIQSGLSQLHHKPKLSRMDHVVSENVEDEDGFIRPQIQTITSFQPKTFQSILLSPENKPLEPNALRKLKEIVSQRDCKESALHILREDCQEIRICGMTKEQQRIMGVKSGLELITLPYGQQLRRDLLERHHLLSLGVAVDILGCTGAVTERARTLHRIIHLAIELKDFAGDLFGFSAVMKALTLPQVARLEQTWQALRQTHTDSAIAFHKQLKPALREMEECLSVPSSTNIVVPYILPVLKALEGEDDWGGPVEDSCGRLLRVLQAARTYAANEETYRNNAENKLSGFVPQPELREAFQTEFSLRMFWGSKGATVEQSERYKKFDQILNVLSQKLEPETQRSRLVSSVYGSAY</sequence>
<organism evidence="7 8">
    <name type="scientific">Pyxicephalus adspersus</name>
    <name type="common">African bullfrog</name>
    <dbReference type="NCBI Taxonomy" id="30357"/>
    <lineage>
        <taxon>Eukaryota</taxon>
        <taxon>Metazoa</taxon>
        <taxon>Chordata</taxon>
        <taxon>Craniata</taxon>
        <taxon>Vertebrata</taxon>
        <taxon>Euteleostomi</taxon>
        <taxon>Amphibia</taxon>
        <taxon>Batrachia</taxon>
        <taxon>Anura</taxon>
        <taxon>Neobatrachia</taxon>
        <taxon>Ranoidea</taxon>
        <taxon>Pyxicephalidae</taxon>
        <taxon>Pyxicephalinae</taxon>
        <taxon>Pyxicephalus</taxon>
    </lineage>
</organism>
<dbReference type="InterPro" id="IPR044102">
    <property type="entry name" value="SH2_SHEP1/BCAR3/NSP1"/>
</dbReference>
<evidence type="ECO:0000313" key="7">
    <source>
        <dbReference type="EMBL" id="DBA21945.1"/>
    </source>
</evidence>
<protein>
    <recommendedName>
        <fullName evidence="9">Breast cancer anti-estrogen resistance protein 3</fullName>
    </recommendedName>
</protein>
<feature type="domain" description="Ras-GEF" evidence="6">
    <location>
        <begin position="395"/>
        <end position="657"/>
    </location>
</feature>
<dbReference type="PANTHER" id="PTHR14247:SF11">
    <property type="entry name" value="SH2 DOMAIN-CONTAINING PROTEIN 3A"/>
    <property type="match status" value="1"/>
</dbReference>
<evidence type="ECO:0000313" key="8">
    <source>
        <dbReference type="Proteomes" id="UP001181693"/>
    </source>
</evidence>
<dbReference type="Pfam" id="PF00617">
    <property type="entry name" value="RasGEF"/>
    <property type="match status" value="1"/>
</dbReference>
<keyword evidence="2" id="KW-0344">Guanine-nucleotide releasing factor</keyword>
<feature type="domain" description="SH2" evidence="5">
    <location>
        <begin position="28"/>
        <end position="127"/>
    </location>
</feature>
<evidence type="ECO:0000259" key="6">
    <source>
        <dbReference type="PROSITE" id="PS50009"/>
    </source>
</evidence>
<name>A0AAV3AFI2_PYXAD</name>
<dbReference type="EMBL" id="DYDO01000006">
    <property type="protein sequence ID" value="DBA21945.1"/>
    <property type="molecule type" value="Genomic_DNA"/>
</dbReference>
<dbReference type="InterPro" id="IPR000980">
    <property type="entry name" value="SH2"/>
</dbReference>
<evidence type="ECO:0000256" key="4">
    <source>
        <dbReference type="SAM" id="MobiDB-lite"/>
    </source>
</evidence>
<accession>A0AAV3AFI2</accession>
<evidence type="ECO:0000256" key="1">
    <source>
        <dbReference type="ARBA" id="ARBA00022999"/>
    </source>
</evidence>
<dbReference type="GO" id="GO:0001784">
    <property type="term" value="F:phosphotyrosine residue binding"/>
    <property type="evidence" value="ECO:0007669"/>
    <property type="project" value="InterPro"/>
</dbReference>
<dbReference type="GO" id="GO:0007264">
    <property type="term" value="P:small GTPase-mediated signal transduction"/>
    <property type="evidence" value="ECO:0007669"/>
    <property type="project" value="InterPro"/>
</dbReference>
<feature type="region of interest" description="Disordered" evidence="4">
    <location>
        <begin position="234"/>
        <end position="268"/>
    </location>
</feature>
<evidence type="ECO:0000256" key="2">
    <source>
        <dbReference type="PROSITE-ProRule" id="PRU00168"/>
    </source>
</evidence>
<dbReference type="Pfam" id="PF00017">
    <property type="entry name" value="SH2"/>
    <property type="match status" value="1"/>
</dbReference>